<dbReference type="PANTHER" id="PTHR36985">
    <property type="entry name" value="TRANSLOCATION AND ASSEMBLY MODULE SUBUNIT TAMB"/>
    <property type="match status" value="1"/>
</dbReference>
<dbReference type="PANTHER" id="PTHR36985:SF1">
    <property type="entry name" value="TRANSLOCATION AND ASSEMBLY MODULE SUBUNIT TAMB"/>
    <property type="match status" value="1"/>
</dbReference>
<evidence type="ECO:0000313" key="9">
    <source>
        <dbReference type="Proteomes" id="UP001184230"/>
    </source>
</evidence>
<dbReference type="InterPro" id="IPR007452">
    <property type="entry name" value="TamB_C"/>
</dbReference>
<keyword evidence="3 6" id="KW-1133">Transmembrane helix</keyword>
<dbReference type="EMBL" id="JAVDRF010000012">
    <property type="protein sequence ID" value="MDR6538874.1"/>
    <property type="molecule type" value="Genomic_DNA"/>
</dbReference>
<reference evidence="8 9" key="1">
    <citation type="submission" date="2023-07" db="EMBL/GenBank/DDBJ databases">
        <title>Sorghum-associated microbial communities from plants grown in Nebraska, USA.</title>
        <authorList>
            <person name="Schachtman D."/>
        </authorList>
    </citation>
    <scope>NUCLEOTIDE SEQUENCE [LARGE SCALE GENOMIC DNA]</scope>
    <source>
        <strain evidence="8 9">DS1781</strain>
    </source>
</reference>
<feature type="domain" description="Translocation and assembly module TamB C-terminal" evidence="7">
    <location>
        <begin position="986"/>
        <end position="1345"/>
    </location>
</feature>
<feature type="transmembrane region" description="Helical" evidence="6">
    <location>
        <begin position="22"/>
        <end position="45"/>
    </location>
</feature>
<dbReference type="Pfam" id="PF04357">
    <property type="entry name" value="TamB"/>
    <property type="match status" value="1"/>
</dbReference>
<gene>
    <name evidence="8" type="ORF">J2739_004667</name>
</gene>
<keyword evidence="4 6" id="KW-0472">Membrane</keyword>
<keyword evidence="2 6" id="KW-0812">Transmembrane</keyword>
<accession>A0ABU1NK91</accession>
<comment type="subcellular location">
    <subcellularLocation>
        <location evidence="1">Membrane</location>
        <topology evidence="1">Single-pass membrane protein</topology>
    </subcellularLocation>
</comment>
<dbReference type="RefSeq" id="WP_309906072.1">
    <property type="nucleotide sequence ID" value="NZ_JAVDRF010000012.1"/>
</dbReference>
<evidence type="ECO:0000256" key="5">
    <source>
        <dbReference type="SAM" id="MobiDB-lite"/>
    </source>
</evidence>
<evidence type="ECO:0000256" key="4">
    <source>
        <dbReference type="ARBA" id="ARBA00023136"/>
    </source>
</evidence>
<name>A0ABU1NK91_9BURK</name>
<organism evidence="8 9">
    <name type="scientific">Variovorax soli</name>
    <dbReference type="NCBI Taxonomy" id="376815"/>
    <lineage>
        <taxon>Bacteria</taxon>
        <taxon>Pseudomonadati</taxon>
        <taxon>Pseudomonadota</taxon>
        <taxon>Betaproteobacteria</taxon>
        <taxon>Burkholderiales</taxon>
        <taxon>Comamonadaceae</taxon>
        <taxon>Variovorax</taxon>
    </lineage>
</organism>
<proteinExistence type="predicted"/>
<protein>
    <submittedName>
        <fullName evidence="8">Translocation and assembly module TamB</fullName>
    </submittedName>
</protein>
<evidence type="ECO:0000256" key="3">
    <source>
        <dbReference type="ARBA" id="ARBA00022989"/>
    </source>
</evidence>
<keyword evidence="9" id="KW-1185">Reference proteome</keyword>
<dbReference type="Proteomes" id="UP001184230">
    <property type="component" value="Unassembled WGS sequence"/>
</dbReference>
<evidence type="ECO:0000256" key="2">
    <source>
        <dbReference type="ARBA" id="ARBA00022692"/>
    </source>
</evidence>
<evidence type="ECO:0000256" key="6">
    <source>
        <dbReference type="SAM" id="Phobius"/>
    </source>
</evidence>
<evidence type="ECO:0000259" key="7">
    <source>
        <dbReference type="Pfam" id="PF04357"/>
    </source>
</evidence>
<evidence type="ECO:0000313" key="8">
    <source>
        <dbReference type="EMBL" id="MDR6538874.1"/>
    </source>
</evidence>
<sequence>MQLDAAPTPRPARSRGRRALRALAWSLLGLVVLIGALTAGAWWWLGSDQSLAFALARAARYLPPGQTLESREVIGSLRTGGRIGWLRWQSESLAVEVHEATIGWQLAPLLKRKVQLGEVHAARLLVERRGPVEDKPVEPLAPIVLPVEVELPFRIDELRWAGPPALQADKLAGRYRYAGNEHQLVVDDVDMAEGHYAARLTLQGPAPMALDAALQGRVRAPLAEGRAIEVLAEASVKGTLATADARLAVAAELKPAEPGTEAPMQAQLQANIAPWQAQPVIDAKAQLQNLDLATLWPEAPRTLLTGRIEAGPDAGAPVGKSTWQADADIRNANPGPWDSGRLPIEQVQARASFDGTTWTLPEATVRAGGGSIEAEGRWSPAPAPWQAHARVRAVRPGALHSALAGAPVSGSVQAEQRGEALLFDLALQAGGGAGSKALQGLRLDRALARGQWQAQVLDLRTLRIEAANASVEGKLQLRVAEQAGSGDLKLVMPGGSALLQGGIAPASGGGELRARMDDAALLQRWVEGLPKLTTAFAGNSIQGSAQLDAAWQGGWRAVQRRLQNASEPAARGSAEPTLKATLSVPRLVLGLAPPADGPATELQLRELRAELDGSLAQATLALKGEAVSGTQKLTLDTRASGGLERAKQWRASIASLRVQAQDSRRPGPWTLELERALDATFKSGDAGRLEVEASAAGATLRGPVPGTVHVDWEPLRYSHSGTASDRAFRLRSQGRLRGLPMAWAEAMGSSGTLAEMGISGDLLFDGDWDIDAGDALRARARLSRASGDIRVQAGEAALVTRIESRGTGTAAERKMNAAAEGPSTPAGLRQAELGLAAEGDTVRATLAWDSERAGQIRADASTHVLHRADGWQWAPDAPLAGRVTARLPNLGVWSMLAPPGWRVAGTLEADAALSGNRALPRWNGTLTADQLALRAWVEGLDLRDGRLRAALTGERVEITEFTLKGGAGSSTRIPGQSGNLSTAANAAAGDGGTLSARGELSWGTAPATGTGIRMAMQTQLRALRVLVRTDRQLTLSGDLQTRLDNGQFSVRGNLEADRAVIILPDESAPSLGSDVVVHSAAKDREAAEAAKRRTAGEDVRVAQAQTAKPPDIAVGFDLGEDFAVQGRGLTTRLEGKLDIRSTAFNAPPRMTGEVRTVKGQYRAYGQRLDVETGVARFNGPYDNPALDILAIRPNISQRAGVQITGTAQSPRVRLYSEPALSDAETLSWVVLGRASATSGGESLLLQQAALALLGRLGSGSSGGGLASRLGLDEIGFKGPGSGGDMRESAVTVGKRLSKDFYLTYERSLSGTLGTLFVFYDLTRRLTLRGQAGQQSGIDLIYTVKYE</sequence>
<comment type="caution">
    <text evidence="8">The sequence shown here is derived from an EMBL/GenBank/DDBJ whole genome shotgun (WGS) entry which is preliminary data.</text>
</comment>
<evidence type="ECO:0000256" key="1">
    <source>
        <dbReference type="ARBA" id="ARBA00004167"/>
    </source>
</evidence>
<feature type="region of interest" description="Disordered" evidence="5">
    <location>
        <begin position="806"/>
        <end position="826"/>
    </location>
</feature>